<feature type="chain" id="PRO_5038766881" description="SsuA/THI5-like domain-containing protein" evidence="4">
    <location>
        <begin position="18"/>
        <end position="324"/>
    </location>
</feature>
<proteinExistence type="inferred from homology"/>
<evidence type="ECO:0000256" key="3">
    <source>
        <dbReference type="ARBA" id="ARBA00022729"/>
    </source>
</evidence>
<evidence type="ECO:0000256" key="4">
    <source>
        <dbReference type="SAM" id="SignalP"/>
    </source>
</evidence>
<dbReference type="SUPFAM" id="SSF53850">
    <property type="entry name" value="Periplasmic binding protein-like II"/>
    <property type="match status" value="1"/>
</dbReference>
<evidence type="ECO:0000313" key="7">
    <source>
        <dbReference type="Proteomes" id="UP000658656"/>
    </source>
</evidence>
<dbReference type="Proteomes" id="UP000658656">
    <property type="component" value="Unassembled WGS sequence"/>
</dbReference>
<dbReference type="PANTHER" id="PTHR30024:SF47">
    <property type="entry name" value="TAURINE-BINDING PERIPLASMIC PROTEIN"/>
    <property type="match status" value="1"/>
</dbReference>
<dbReference type="GO" id="GO:0042597">
    <property type="term" value="C:periplasmic space"/>
    <property type="evidence" value="ECO:0007669"/>
    <property type="project" value="UniProtKB-SubCell"/>
</dbReference>
<reference evidence="6" key="1">
    <citation type="journal article" date="2014" name="Int. J. Syst. Evol. Microbiol.">
        <title>Complete genome sequence of Corynebacterium casei LMG S-19264T (=DSM 44701T), isolated from a smear-ripened cheese.</title>
        <authorList>
            <consortium name="US DOE Joint Genome Institute (JGI-PGF)"/>
            <person name="Walter F."/>
            <person name="Albersmeier A."/>
            <person name="Kalinowski J."/>
            <person name="Ruckert C."/>
        </authorList>
    </citation>
    <scope>NUCLEOTIDE SEQUENCE</scope>
    <source>
        <strain evidence="6">CGMCC 4.7679</strain>
    </source>
</reference>
<evidence type="ECO:0000256" key="1">
    <source>
        <dbReference type="ARBA" id="ARBA00004418"/>
    </source>
</evidence>
<comment type="similarity">
    <text evidence="2">Belongs to the bacterial solute-binding protein SsuA/TauA family.</text>
</comment>
<dbReference type="EMBL" id="BNAV01000008">
    <property type="protein sequence ID" value="GHF71354.1"/>
    <property type="molecule type" value="Genomic_DNA"/>
</dbReference>
<dbReference type="RefSeq" id="WP_221216617.1">
    <property type="nucleotide sequence ID" value="NZ_BNAV01000008.1"/>
</dbReference>
<name>A0A8H9MFG4_9PSEU</name>
<dbReference type="PANTHER" id="PTHR30024">
    <property type="entry name" value="ALIPHATIC SULFONATES-BINDING PROTEIN-RELATED"/>
    <property type="match status" value="1"/>
</dbReference>
<reference evidence="6" key="2">
    <citation type="submission" date="2020-09" db="EMBL/GenBank/DDBJ databases">
        <authorList>
            <person name="Sun Q."/>
            <person name="Zhou Y."/>
        </authorList>
    </citation>
    <scope>NUCLEOTIDE SEQUENCE</scope>
    <source>
        <strain evidence="6">CGMCC 4.7679</strain>
    </source>
</reference>
<accession>A0A8H9MFG4</accession>
<evidence type="ECO:0000259" key="5">
    <source>
        <dbReference type="Pfam" id="PF09084"/>
    </source>
</evidence>
<dbReference type="InterPro" id="IPR015168">
    <property type="entry name" value="SsuA/THI5"/>
</dbReference>
<dbReference type="AlphaFoldDB" id="A0A8H9MFG4"/>
<sequence>MLSLFAGLLAACGSSDADGLTTITVGVSNNIFDTSLRVADANGYFRAAGLKVEFITVTASIGSAALQSDSVQFLNDSPTNFLTAVGRKIPELAVAMNGGGNPLGLVVSAKFAKEHGLTAQTPPDVVAKALAGSTGGASSNTTKGQSSIFLKEYGADPASVKWVMLPSPAADKAALNNEQIDWFVTSEPIPLQVQDAGDGVVVAGPDRVPVWSVARSGYGQVVVVRQSFAQENADLVRRFVGAVQQATAYTRGHEAETVAIMKKVLSGVPEPVLLASLRLVDWPESDAMDKAGWATTMAFISKEGALPKGTKLPDSNWTNQYLPQ</sequence>
<evidence type="ECO:0000313" key="6">
    <source>
        <dbReference type="EMBL" id="GHF71354.1"/>
    </source>
</evidence>
<feature type="domain" description="SsuA/THI5-like" evidence="5">
    <location>
        <begin position="36"/>
        <end position="254"/>
    </location>
</feature>
<evidence type="ECO:0000256" key="2">
    <source>
        <dbReference type="ARBA" id="ARBA00010742"/>
    </source>
</evidence>
<comment type="subcellular location">
    <subcellularLocation>
        <location evidence="1">Periplasm</location>
    </subcellularLocation>
</comment>
<keyword evidence="3 4" id="KW-0732">Signal</keyword>
<keyword evidence="7" id="KW-1185">Reference proteome</keyword>
<dbReference type="Gene3D" id="3.40.190.10">
    <property type="entry name" value="Periplasmic binding protein-like II"/>
    <property type="match status" value="2"/>
</dbReference>
<gene>
    <name evidence="6" type="ORF">GCM10017566_51530</name>
</gene>
<comment type="caution">
    <text evidence="6">The sequence shown here is derived from an EMBL/GenBank/DDBJ whole genome shotgun (WGS) entry which is preliminary data.</text>
</comment>
<dbReference type="GO" id="GO:0042918">
    <property type="term" value="P:alkanesulfonate transmembrane transport"/>
    <property type="evidence" value="ECO:0007669"/>
    <property type="project" value="TreeGrafter"/>
</dbReference>
<feature type="signal peptide" evidence="4">
    <location>
        <begin position="1"/>
        <end position="17"/>
    </location>
</feature>
<dbReference type="Pfam" id="PF09084">
    <property type="entry name" value="NMT1"/>
    <property type="match status" value="1"/>
</dbReference>
<organism evidence="6 7">
    <name type="scientific">Amycolatopsis bartoniae</name>
    <dbReference type="NCBI Taxonomy" id="941986"/>
    <lineage>
        <taxon>Bacteria</taxon>
        <taxon>Bacillati</taxon>
        <taxon>Actinomycetota</taxon>
        <taxon>Actinomycetes</taxon>
        <taxon>Pseudonocardiales</taxon>
        <taxon>Pseudonocardiaceae</taxon>
        <taxon>Amycolatopsis</taxon>
    </lineage>
</organism>
<protein>
    <recommendedName>
        <fullName evidence="5">SsuA/THI5-like domain-containing protein</fullName>
    </recommendedName>
</protein>